<comment type="caution">
    <text evidence="7">The sequence shown here is derived from an EMBL/GenBank/DDBJ whole genome shotgun (WGS) entry which is preliminary data.</text>
</comment>
<keyword evidence="4" id="KW-0238">DNA-binding</keyword>
<dbReference type="PANTHER" id="PTHR46577">
    <property type="entry name" value="HTH-TYPE TRANSCRIPTIONAL REGULATORY PROTEIN GABR"/>
    <property type="match status" value="1"/>
</dbReference>
<sequence>MFYKPVQIQKFLKKQHRMTFQYQVLANQLAHRIYQDELKPHQKLISLRDFARQQGISLSTAKSCYELLEARGLIYVKPKSGYFVVARTPSSPIPDSPDFLSLPRHVSNLELHNQIQEAALQSHLVPLGSIQLTPHFIPVEGLRRSIQRALKNCQPQDFLYCNKQGHEQLRKALSDHWREDGIYIAPEDIFITNGCMPALSLVIQKLTEVGDSILIPTPTYNGHLQLLASLKRQIVEIPADHRGIDLERLESLMQQGLAKVCLMTANYQNPLGYCFSNAEKQKIAELAAKYQCFIIEDDIFGECGYSSERPLPIRYWEREGYVIWCGSVSKSLSSAYRVGWFCLTTKLEHLKLELLVSNIGVNTPLQLGLADFIYSRAYREHLEQLRPNLMRQVEEYRSCILRAFEGIPIALSQPEGGYALWIQLPKSVDSLALYYTAQAQGITVVPGHVFGEDERYRHFIRLNAGHELTADVRQAIMSLADWSRQQMQTVS</sequence>
<evidence type="ECO:0000313" key="8">
    <source>
        <dbReference type="Proteomes" id="UP000003204"/>
    </source>
</evidence>
<dbReference type="InterPro" id="IPR004839">
    <property type="entry name" value="Aminotransferase_I/II_large"/>
</dbReference>
<keyword evidence="2" id="KW-0663">Pyridoxal phosphate</keyword>
<dbReference type="AlphaFoldDB" id="A0A828SVK3"/>
<evidence type="ECO:0000256" key="3">
    <source>
        <dbReference type="ARBA" id="ARBA00023015"/>
    </source>
</evidence>
<keyword evidence="5" id="KW-0804">Transcription</keyword>
<dbReference type="SMART" id="SM00345">
    <property type="entry name" value="HTH_GNTR"/>
    <property type="match status" value="1"/>
</dbReference>
<dbReference type="GO" id="GO:0003677">
    <property type="term" value="F:DNA binding"/>
    <property type="evidence" value="ECO:0007669"/>
    <property type="project" value="UniProtKB-KW"/>
</dbReference>
<dbReference type="Pfam" id="PF00155">
    <property type="entry name" value="Aminotran_1_2"/>
    <property type="match status" value="1"/>
</dbReference>
<dbReference type="Proteomes" id="UP000003204">
    <property type="component" value="Unassembled WGS sequence"/>
</dbReference>
<dbReference type="InterPro" id="IPR036390">
    <property type="entry name" value="WH_DNA-bd_sf"/>
</dbReference>
<evidence type="ECO:0000313" key="7">
    <source>
        <dbReference type="EMBL" id="EGJ69324.1"/>
    </source>
</evidence>
<dbReference type="InterPro" id="IPR000524">
    <property type="entry name" value="Tscrpt_reg_HTH_GntR"/>
</dbReference>
<reference evidence="7 8" key="1">
    <citation type="submission" date="2011-04" db="EMBL/GenBank/DDBJ databases">
        <authorList>
            <person name="Weinstock G."/>
            <person name="Sodergren E."/>
            <person name="Clifton S."/>
            <person name="Fulton L."/>
            <person name="Fulton B."/>
            <person name="Courtney L."/>
            <person name="Fronick C."/>
            <person name="Harrison M."/>
            <person name="Strong C."/>
            <person name="Farmer C."/>
            <person name="Delahaunty K."/>
            <person name="Markovic C."/>
            <person name="Hall O."/>
            <person name="Minx P."/>
            <person name="Tomlinson C."/>
            <person name="Mitreva M."/>
            <person name="Hou S."/>
            <person name="Chen J."/>
            <person name="Wollam A."/>
            <person name="Pepin K.H."/>
            <person name="Johnson M."/>
            <person name="Bhonagiri V."/>
            <person name="Zhang X."/>
            <person name="Suruliraj S."/>
            <person name="Warren W."/>
            <person name="Chinwalla A."/>
            <person name="Mardis E.R."/>
            <person name="Wilson R.K."/>
        </authorList>
    </citation>
    <scope>NUCLEOTIDE SEQUENCE [LARGE SCALE GENOMIC DNA]</scope>
    <source>
        <strain evidence="7 8">6014059</strain>
    </source>
</reference>
<dbReference type="GO" id="GO:0030170">
    <property type="term" value="F:pyridoxal phosphate binding"/>
    <property type="evidence" value="ECO:0007669"/>
    <property type="project" value="InterPro"/>
</dbReference>
<protein>
    <submittedName>
        <fullName evidence="7">Transcriptional regulator, GntR family</fullName>
    </submittedName>
</protein>
<dbReference type="InterPro" id="IPR051446">
    <property type="entry name" value="HTH_trans_reg/aminotransferase"/>
</dbReference>
<evidence type="ECO:0000256" key="4">
    <source>
        <dbReference type="ARBA" id="ARBA00023125"/>
    </source>
</evidence>
<dbReference type="Gene3D" id="1.10.10.10">
    <property type="entry name" value="Winged helix-like DNA-binding domain superfamily/Winged helix DNA-binding domain"/>
    <property type="match status" value="1"/>
</dbReference>
<evidence type="ECO:0000259" key="6">
    <source>
        <dbReference type="PROSITE" id="PS50949"/>
    </source>
</evidence>
<dbReference type="CDD" id="cd07377">
    <property type="entry name" value="WHTH_GntR"/>
    <property type="match status" value="1"/>
</dbReference>
<evidence type="ECO:0000256" key="5">
    <source>
        <dbReference type="ARBA" id="ARBA00023163"/>
    </source>
</evidence>
<dbReference type="GO" id="GO:0003700">
    <property type="term" value="F:DNA-binding transcription factor activity"/>
    <property type="evidence" value="ECO:0007669"/>
    <property type="project" value="InterPro"/>
</dbReference>
<evidence type="ECO:0000256" key="1">
    <source>
        <dbReference type="ARBA" id="ARBA00005384"/>
    </source>
</evidence>
<organism evidence="7 8">
    <name type="scientific">Acinetobacter baumannii 6014059</name>
    <dbReference type="NCBI Taxonomy" id="525242"/>
    <lineage>
        <taxon>Bacteria</taxon>
        <taxon>Pseudomonadati</taxon>
        <taxon>Pseudomonadota</taxon>
        <taxon>Gammaproteobacteria</taxon>
        <taxon>Moraxellales</taxon>
        <taxon>Moraxellaceae</taxon>
        <taxon>Acinetobacter</taxon>
        <taxon>Acinetobacter calcoaceticus/baumannii complex</taxon>
    </lineage>
</organism>
<dbReference type="PROSITE" id="PS50949">
    <property type="entry name" value="HTH_GNTR"/>
    <property type="match status" value="1"/>
</dbReference>
<dbReference type="EMBL" id="ACYS02000020">
    <property type="protein sequence ID" value="EGJ69324.1"/>
    <property type="molecule type" value="Genomic_DNA"/>
</dbReference>
<accession>A0A828SVK3</accession>
<name>A0A828SVK3_ACIBA</name>
<gene>
    <name evidence="7" type="ORF">HMPREF0022_00947</name>
</gene>
<dbReference type="InterPro" id="IPR015422">
    <property type="entry name" value="PyrdxlP-dep_Trfase_small"/>
</dbReference>
<dbReference type="Pfam" id="PF00392">
    <property type="entry name" value="GntR"/>
    <property type="match status" value="1"/>
</dbReference>
<dbReference type="InterPro" id="IPR015421">
    <property type="entry name" value="PyrdxlP-dep_Trfase_major"/>
</dbReference>
<dbReference type="Gene3D" id="3.90.1150.10">
    <property type="entry name" value="Aspartate Aminotransferase, domain 1"/>
    <property type="match status" value="1"/>
</dbReference>
<dbReference type="InterPro" id="IPR015424">
    <property type="entry name" value="PyrdxlP-dep_Trfase"/>
</dbReference>
<dbReference type="Gene3D" id="3.40.640.10">
    <property type="entry name" value="Type I PLP-dependent aspartate aminotransferase-like (Major domain)"/>
    <property type="match status" value="1"/>
</dbReference>
<feature type="domain" description="HTH gntR-type" evidence="6">
    <location>
        <begin position="19"/>
        <end position="87"/>
    </location>
</feature>
<evidence type="ECO:0000256" key="2">
    <source>
        <dbReference type="ARBA" id="ARBA00022898"/>
    </source>
</evidence>
<dbReference type="PANTHER" id="PTHR46577:SF2">
    <property type="entry name" value="TRANSCRIPTIONAL REGULATORY PROTEIN"/>
    <property type="match status" value="1"/>
</dbReference>
<proteinExistence type="inferred from homology"/>
<dbReference type="InterPro" id="IPR036388">
    <property type="entry name" value="WH-like_DNA-bd_sf"/>
</dbReference>
<dbReference type="SUPFAM" id="SSF46785">
    <property type="entry name" value="Winged helix' DNA-binding domain"/>
    <property type="match status" value="1"/>
</dbReference>
<dbReference type="CDD" id="cd00609">
    <property type="entry name" value="AAT_like"/>
    <property type="match status" value="1"/>
</dbReference>
<comment type="similarity">
    <text evidence="1">In the C-terminal section; belongs to the class-I pyridoxal-phosphate-dependent aminotransferase family.</text>
</comment>
<dbReference type="SUPFAM" id="SSF53383">
    <property type="entry name" value="PLP-dependent transferases"/>
    <property type="match status" value="1"/>
</dbReference>
<keyword evidence="3" id="KW-0805">Transcription regulation</keyword>